<dbReference type="Proteomes" id="UP001391051">
    <property type="component" value="Unassembled WGS sequence"/>
</dbReference>
<evidence type="ECO:0000313" key="2">
    <source>
        <dbReference type="Proteomes" id="UP001391051"/>
    </source>
</evidence>
<proteinExistence type="predicted"/>
<sequence>MDTTESGRVKAYVAALVSAINNAISSHPHDNLKRGMAEEVEVGRSVEVLEPLVTLYAKQKDTEADFTVDLEKKKVELAKPQLLTVPSDGVHTEDTAGYELRFVHG</sequence>
<gene>
    <name evidence="1" type="ORF">PG986_013800</name>
</gene>
<reference evidence="1 2" key="1">
    <citation type="submission" date="2023-01" db="EMBL/GenBank/DDBJ databases">
        <title>Analysis of 21 Apiospora genomes using comparative genomics revels a genus with tremendous synthesis potential of carbohydrate active enzymes and secondary metabolites.</title>
        <authorList>
            <person name="Sorensen T."/>
        </authorList>
    </citation>
    <scope>NUCLEOTIDE SEQUENCE [LARGE SCALE GENOMIC DNA]</scope>
    <source>
        <strain evidence="1 2">CBS 24483</strain>
    </source>
</reference>
<comment type="caution">
    <text evidence="1">The sequence shown here is derived from an EMBL/GenBank/DDBJ whole genome shotgun (WGS) entry which is preliminary data.</text>
</comment>
<organism evidence="1 2">
    <name type="scientific">Apiospora aurea</name>
    <dbReference type="NCBI Taxonomy" id="335848"/>
    <lineage>
        <taxon>Eukaryota</taxon>
        <taxon>Fungi</taxon>
        <taxon>Dikarya</taxon>
        <taxon>Ascomycota</taxon>
        <taxon>Pezizomycotina</taxon>
        <taxon>Sordariomycetes</taxon>
        <taxon>Xylariomycetidae</taxon>
        <taxon>Amphisphaeriales</taxon>
        <taxon>Apiosporaceae</taxon>
        <taxon>Apiospora</taxon>
    </lineage>
</organism>
<dbReference type="RefSeq" id="XP_066694165.1">
    <property type="nucleotide sequence ID" value="XM_066850022.1"/>
</dbReference>
<dbReference type="EMBL" id="JAQQWE010000009">
    <property type="protein sequence ID" value="KAK7941413.1"/>
    <property type="molecule type" value="Genomic_DNA"/>
</dbReference>
<evidence type="ECO:0000313" key="1">
    <source>
        <dbReference type="EMBL" id="KAK7941413.1"/>
    </source>
</evidence>
<keyword evidence="2" id="KW-1185">Reference proteome</keyword>
<name>A0ABR1PWK5_9PEZI</name>
<protein>
    <submittedName>
        <fullName evidence="1">Uncharacterized protein</fullName>
    </submittedName>
</protein>
<accession>A0ABR1PWK5</accession>
<dbReference type="GeneID" id="92083084"/>